<feature type="compositionally biased region" description="Low complexity" evidence="1">
    <location>
        <begin position="175"/>
        <end position="191"/>
    </location>
</feature>
<evidence type="ECO:0000256" key="1">
    <source>
        <dbReference type="SAM" id="MobiDB-lite"/>
    </source>
</evidence>
<feature type="region of interest" description="Disordered" evidence="1">
    <location>
        <begin position="159"/>
        <end position="235"/>
    </location>
</feature>
<dbReference type="InParanoid" id="K1VXM6"/>
<comment type="caution">
    <text evidence="2">The sequence shown here is derived from an EMBL/GenBank/DDBJ whole genome shotgun (WGS) entry which is preliminary data.</text>
</comment>
<name>K1VXM6_TRIAC</name>
<feature type="region of interest" description="Disordered" evidence="1">
    <location>
        <begin position="291"/>
        <end position="364"/>
    </location>
</feature>
<feature type="compositionally biased region" description="Basic and acidic residues" evidence="1">
    <location>
        <begin position="299"/>
        <end position="308"/>
    </location>
</feature>
<accession>K1VXM6</accession>
<feature type="compositionally biased region" description="Basic residues" evidence="1">
    <location>
        <begin position="212"/>
        <end position="222"/>
    </location>
</feature>
<dbReference type="EMBL" id="AMBO01000313">
    <property type="protein sequence ID" value="EKD01533.1"/>
    <property type="molecule type" value="Genomic_DNA"/>
</dbReference>
<gene>
    <name evidence="2" type="ORF">A1Q2_04094</name>
</gene>
<dbReference type="HOGENOM" id="CLU_761155_0_0_1"/>
<organism evidence="2 3">
    <name type="scientific">Trichosporon asahii var. asahii (strain CBS 8904)</name>
    <name type="common">Yeast</name>
    <dbReference type="NCBI Taxonomy" id="1220162"/>
    <lineage>
        <taxon>Eukaryota</taxon>
        <taxon>Fungi</taxon>
        <taxon>Dikarya</taxon>
        <taxon>Basidiomycota</taxon>
        <taxon>Agaricomycotina</taxon>
        <taxon>Tremellomycetes</taxon>
        <taxon>Trichosporonales</taxon>
        <taxon>Trichosporonaceae</taxon>
        <taxon>Trichosporon</taxon>
    </lineage>
</organism>
<evidence type="ECO:0000313" key="2">
    <source>
        <dbReference type="EMBL" id="EKD01533.1"/>
    </source>
</evidence>
<feature type="compositionally biased region" description="Basic and acidic residues" evidence="1">
    <location>
        <begin position="322"/>
        <end position="346"/>
    </location>
</feature>
<dbReference type="Proteomes" id="UP000006757">
    <property type="component" value="Unassembled WGS sequence"/>
</dbReference>
<sequence>MGQPTVAELDRQAFQALRTLHLKVFPPNQRTQGIFNEQDMRLKSLMKDMDCSDLAVREAWESFISTIVQSRGQSRREGTPAARHSRRFRPYHTSADYLRPYSSDLLRILDSHDHPTRRYPYHRHAESSQEEGVRDLEILPLESPDSPWRTGWNWVHTSHTRSATPEDEPPRELTRASPRARSSSPDTSASAWLQEWESANAARTRPADVPPLRRRQRFHQNRPRSDATRSRTFDELHARYRTTEDERAAALRIARRDRDRDTRRDGVVFPDTWQETIDAWDEEDDFWVAGASMARSRPQRPERSERSAEAASGREASLGARETGEGVGRSERLIPHVEVPGHERPPRRIAPLPRRARANERDAQ</sequence>
<dbReference type="AlphaFoldDB" id="K1VXM6"/>
<reference evidence="2 3" key="1">
    <citation type="journal article" date="2012" name="Eukaryot. Cell">
        <title>Genome sequence of the Trichosporon asahii environmental strain CBS 8904.</title>
        <authorList>
            <person name="Yang R.Y."/>
            <person name="Li H.T."/>
            <person name="Zhu H."/>
            <person name="Zhou G.P."/>
            <person name="Wang M."/>
            <person name="Wang L."/>
        </authorList>
    </citation>
    <scope>NUCLEOTIDE SEQUENCE [LARGE SCALE GENOMIC DNA]</scope>
    <source>
        <strain evidence="2 3">CBS 8904</strain>
    </source>
</reference>
<feature type="compositionally biased region" description="Low complexity" evidence="1">
    <location>
        <begin position="309"/>
        <end position="321"/>
    </location>
</feature>
<protein>
    <submittedName>
        <fullName evidence="2">Uncharacterized protein</fullName>
    </submittedName>
</protein>
<feature type="compositionally biased region" description="Basic and acidic residues" evidence="1">
    <location>
        <begin position="223"/>
        <end position="235"/>
    </location>
</feature>
<evidence type="ECO:0000313" key="3">
    <source>
        <dbReference type="Proteomes" id="UP000006757"/>
    </source>
</evidence>
<keyword evidence="3" id="KW-1185">Reference proteome</keyword>
<proteinExistence type="predicted"/>